<evidence type="ECO:0000256" key="3">
    <source>
        <dbReference type="ARBA" id="ARBA00022448"/>
    </source>
</evidence>
<dbReference type="GO" id="GO:0005886">
    <property type="term" value="C:plasma membrane"/>
    <property type="evidence" value="ECO:0007669"/>
    <property type="project" value="UniProtKB-SubCell"/>
</dbReference>
<feature type="transmembrane region" description="Helical" evidence="9">
    <location>
        <begin position="212"/>
        <end position="233"/>
    </location>
</feature>
<comment type="caution">
    <text evidence="10">The sequence shown here is derived from an EMBL/GenBank/DDBJ whole genome shotgun (WGS) entry which is preliminary data.</text>
</comment>
<feature type="transmembrane region" description="Helical" evidence="9">
    <location>
        <begin position="324"/>
        <end position="342"/>
    </location>
</feature>
<proteinExistence type="inferred from homology"/>
<keyword evidence="5 9" id="KW-0812">Transmembrane</keyword>
<feature type="transmembrane region" description="Helical" evidence="9">
    <location>
        <begin position="295"/>
        <end position="318"/>
    </location>
</feature>
<sequence length="352" mass="35168">MRAGEKGRGRRHAGGGAGGRRSGSGRGGRVGVVLGAVVIALVLVTLCLGAFSLSVPEVFGALTGHGSRSANFVVGEVRLPRASVGLLVGVCLGLSGALFQAIVRNPLASPDIIGITSSASATGISAILLLGLSGFALSGIVLAGALAAAAVIYLLAWRNGITGYRLVLVGIGVAAVSTSITSYQLTRGKITDVQQALVWLTGSLNNSTWSEVLVLAVAVVVLVPLTLALSPTLDALRLGDDSALALGVRVERSRLVLIVVAVALAAVAVSIVGPIGFVALVASPIARRLVGGGRLALVPAALLGGVIVLASDLVAQFALPGTSLPVGVVTGIVGAPYLLWLLTRTNRSGQGG</sequence>
<evidence type="ECO:0000256" key="8">
    <source>
        <dbReference type="SAM" id="MobiDB-lite"/>
    </source>
</evidence>
<feature type="region of interest" description="Disordered" evidence="8">
    <location>
        <begin position="1"/>
        <end position="25"/>
    </location>
</feature>
<feature type="transmembrane region" description="Helical" evidence="9">
    <location>
        <begin position="124"/>
        <end position="157"/>
    </location>
</feature>
<keyword evidence="4" id="KW-1003">Cell membrane</keyword>
<comment type="similarity">
    <text evidence="2">Belongs to the binding-protein-dependent transport system permease family. FecCD subfamily.</text>
</comment>
<dbReference type="OrthoDB" id="4455417at2"/>
<accession>A0A4T2C7W9</accession>
<evidence type="ECO:0000256" key="5">
    <source>
        <dbReference type="ARBA" id="ARBA00022692"/>
    </source>
</evidence>
<evidence type="ECO:0000256" key="4">
    <source>
        <dbReference type="ARBA" id="ARBA00022475"/>
    </source>
</evidence>
<dbReference type="AlphaFoldDB" id="A0A4T2C7W9"/>
<evidence type="ECO:0000256" key="1">
    <source>
        <dbReference type="ARBA" id="ARBA00004651"/>
    </source>
</evidence>
<feature type="compositionally biased region" description="Gly residues" evidence="8">
    <location>
        <begin position="14"/>
        <end position="25"/>
    </location>
</feature>
<reference evidence="10 11" key="1">
    <citation type="journal article" date="2019" name="Microorganisms">
        <title>Systematic Affiliation and Genome Analysis of Subtercola vilae DB165(T) with Particular Emphasis on Cold Adaptation of an Isolate from a High-Altitude Cold Volcano Lake.</title>
        <authorList>
            <person name="Villalobos A.S."/>
            <person name="Wiese J."/>
            <person name="Imhoff J.F."/>
            <person name="Dorador C."/>
            <person name="Keller A."/>
            <person name="Hentschel U."/>
        </authorList>
    </citation>
    <scope>NUCLEOTIDE SEQUENCE [LARGE SCALE GENOMIC DNA]</scope>
    <source>
        <strain evidence="10 11">DB165</strain>
    </source>
</reference>
<evidence type="ECO:0000313" key="11">
    <source>
        <dbReference type="Proteomes" id="UP000306192"/>
    </source>
</evidence>
<feature type="transmembrane region" description="Helical" evidence="9">
    <location>
        <begin position="163"/>
        <end position="185"/>
    </location>
</feature>
<feature type="transmembrane region" description="Helical" evidence="9">
    <location>
        <begin position="253"/>
        <end position="283"/>
    </location>
</feature>
<dbReference type="CDD" id="cd06550">
    <property type="entry name" value="TM_ABC_iron-siderophores_like"/>
    <property type="match status" value="1"/>
</dbReference>
<dbReference type="Proteomes" id="UP000306192">
    <property type="component" value="Unassembled WGS sequence"/>
</dbReference>
<dbReference type="Pfam" id="PF01032">
    <property type="entry name" value="FecCD"/>
    <property type="match status" value="1"/>
</dbReference>
<dbReference type="Gene3D" id="1.10.3470.10">
    <property type="entry name" value="ABC transporter involved in vitamin B12 uptake, BtuC"/>
    <property type="match status" value="1"/>
</dbReference>
<comment type="subcellular location">
    <subcellularLocation>
        <location evidence="1">Cell membrane</location>
        <topology evidence="1">Multi-pass membrane protein</topology>
    </subcellularLocation>
</comment>
<evidence type="ECO:0000256" key="6">
    <source>
        <dbReference type="ARBA" id="ARBA00022989"/>
    </source>
</evidence>
<dbReference type="EMBL" id="QYRT01000008">
    <property type="protein sequence ID" value="TIH38676.1"/>
    <property type="molecule type" value="Genomic_DNA"/>
</dbReference>
<dbReference type="RefSeq" id="WP_136641411.1">
    <property type="nucleotide sequence ID" value="NZ_QYRT01000008.1"/>
</dbReference>
<keyword evidence="7 9" id="KW-0472">Membrane</keyword>
<feature type="transmembrane region" description="Helical" evidence="9">
    <location>
        <begin position="82"/>
        <end position="103"/>
    </location>
</feature>
<dbReference type="GO" id="GO:0022857">
    <property type="term" value="F:transmembrane transporter activity"/>
    <property type="evidence" value="ECO:0007669"/>
    <property type="project" value="InterPro"/>
</dbReference>
<dbReference type="PANTHER" id="PTHR30472:SF24">
    <property type="entry name" value="FERRIC ENTEROBACTIN TRANSPORT SYSTEM PERMEASE PROTEIN FEPG"/>
    <property type="match status" value="1"/>
</dbReference>
<dbReference type="FunFam" id="1.10.3470.10:FF:000001">
    <property type="entry name" value="Vitamin B12 ABC transporter permease BtuC"/>
    <property type="match status" value="1"/>
</dbReference>
<organism evidence="10 11">
    <name type="scientific">Subtercola vilae</name>
    <dbReference type="NCBI Taxonomy" id="2056433"/>
    <lineage>
        <taxon>Bacteria</taxon>
        <taxon>Bacillati</taxon>
        <taxon>Actinomycetota</taxon>
        <taxon>Actinomycetes</taxon>
        <taxon>Micrococcales</taxon>
        <taxon>Microbacteriaceae</taxon>
        <taxon>Subtercola</taxon>
    </lineage>
</organism>
<evidence type="ECO:0000256" key="7">
    <source>
        <dbReference type="ARBA" id="ARBA00023136"/>
    </source>
</evidence>
<dbReference type="GO" id="GO:0033214">
    <property type="term" value="P:siderophore-iron import into cell"/>
    <property type="evidence" value="ECO:0007669"/>
    <property type="project" value="TreeGrafter"/>
</dbReference>
<gene>
    <name evidence="10" type="ORF">D4765_06160</name>
</gene>
<evidence type="ECO:0000313" key="10">
    <source>
        <dbReference type="EMBL" id="TIH38676.1"/>
    </source>
</evidence>
<dbReference type="SUPFAM" id="SSF81345">
    <property type="entry name" value="ABC transporter involved in vitamin B12 uptake, BtuC"/>
    <property type="match status" value="1"/>
</dbReference>
<keyword evidence="6 9" id="KW-1133">Transmembrane helix</keyword>
<keyword evidence="11" id="KW-1185">Reference proteome</keyword>
<feature type="transmembrane region" description="Helical" evidence="9">
    <location>
        <begin position="30"/>
        <end position="53"/>
    </location>
</feature>
<dbReference type="InterPro" id="IPR037294">
    <property type="entry name" value="ABC_BtuC-like"/>
</dbReference>
<evidence type="ECO:0000256" key="9">
    <source>
        <dbReference type="SAM" id="Phobius"/>
    </source>
</evidence>
<name>A0A4T2C7W9_9MICO</name>
<evidence type="ECO:0000256" key="2">
    <source>
        <dbReference type="ARBA" id="ARBA00007935"/>
    </source>
</evidence>
<dbReference type="PANTHER" id="PTHR30472">
    <property type="entry name" value="FERRIC ENTEROBACTIN TRANSPORT SYSTEM PERMEASE PROTEIN"/>
    <property type="match status" value="1"/>
</dbReference>
<dbReference type="InterPro" id="IPR000522">
    <property type="entry name" value="ABC_transptr_permease_BtuC"/>
</dbReference>
<protein>
    <submittedName>
        <fullName evidence="10">Iron ABC transporter permease</fullName>
    </submittedName>
</protein>
<keyword evidence="3" id="KW-0813">Transport</keyword>